<protein>
    <submittedName>
        <fullName evidence="1">Uncharacterized protein</fullName>
    </submittedName>
</protein>
<reference evidence="1" key="1">
    <citation type="submission" date="2014-11" db="EMBL/GenBank/DDBJ databases">
        <authorList>
            <person name="Amaro Gonzalez C."/>
        </authorList>
    </citation>
    <scope>NUCLEOTIDE SEQUENCE</scope>
</reference>
<name>A0A0E9TLT6_ANGAN</name>
<dbReference type="EMBL" id="GBXM01053923">
    <property type="protein sequence ID" value="JAH54654.1"/>
    <property type="molecule type" value="Transcribed_RNA"/>
</dbReference>
<reference evidence="1" key="2">
    <citation type="journal article" date="2015" name="Fish Shellfish Immunol.">
        <title>Early steps in the European eel (Anguilla anguilla)-Vibrio vulnificus interaction in the gills: Role of the RtxA13 toxin.</title>
        <authorList>
            <person name="Callol A."/>
            <person name="Pajuelo D."/>
            <person name="Ebbesson L."/>
            <person name="Teles M."/>
            <person name="MacKenzie S."/>
            <person name="Amaro C."/>
        </authorList>
    </citation>
    <scope>NUCLEOTIDE SEQUENCE</scope>
</reference>
<sequence>MATLSECQAQFGGFSFDYCKRNALLEAEITKLGCSVPAARKTGTTICGVVYKVTTVRVHNLAFSFLPSPG</sequence>
<evidence type="ECO:0000313" key="1">
    <source>
        <dbReference type="EMBL" id="JAH54654.1"/>
    </source>
</evidence>
<organism evidence="1">
    <name type="scientific">Anguilla anguilla</name>
    <name type="common">European freshwater eel</name>
    <name type="synonym">Muraena anguilla</name>
    <dbReference type="NCBI Taxonomy" id="7936"/>
    <lineage>
        <taxon>Eukaryota</taxon>
        <taxon>Metazoa</taxon>
        <taxon>Chordata</taxon>
        <taxon>Craniata</taxon>
        <taxon>Vertebrata</taxon>
        <taxon>Euteleostomi</taxon>
        <taxon>Actinopterygii</taxon>
        <taxon>Neopterygii</taxon>
        <taxon>Teleostei</taxon>
        <taxon>Anguilliformes</taxon>
        <taxon>Anguillidae</taxon>
        <taxon>Anguilla</taxon>
    </lineage>
</organism>
<dbReference type="AlphaFoldDB" id="A0A0E9TLT6"/>
<proteinExistence type="predicted"/>
<accession>A0A0E9TLT6</accession>